<comment type="caution">
    <text evidence="2">The sequence shown here is derived from an EMBL/GenBank/DDBJ whole genome shotgun (WGS) entry which is preliminary data.</text>
</comment>
<keyword evidence="3" id="KW-1185">Reference proteome</keyword>
<dbReference type="Gene3D" id="1.20.1280.50">
    <property type="match status" value="1"/>
</dbReference>
<dbReference type="SUPFAM" id="SSF81383">
    <property type="entry name" value="F-box domain"/>
    <property type="match status" value="1"/>
</dbReference>
<evidence type="ECO:0000259" key="1">
    <source>
        <dbReference type="Pfam" id="PF12937"/>
    </source>
</evidence>
<sequence>MNTLPNECYYAIFNKLERNYRSLFSCALVNRQWCKIIIPILWREPTIHLKDARLIRIFLLTLNTEEQALLIPFKISLPSHPKPLFEYTSYITSVSNDLYDGIKKWLPYKTENELENAIKCSLIAMFLRTSKNLRHLSLNGPICNQTIFENLYKKTTITSMDLCEFKYKAIDGLVTFLNKNSTLTSLNLRSIQLEYEGS</sequence>
<organism evidence="2 3">
    <name type="scientific">Gigaspora margarita</name>
    <dbReference type="NCBI Taxonomy" id="4874"/>
    <lineage>
        <taxon>Eukaryota</taxon>
        <taxon>Fungi</taxon>
        <taxon>Fungi incertae sedis</taxon>
        <taxon>Mucoromycota</taxon>
        <taxon>Glomeromycotina</taxon>
        <taxon>Glomeromycetes</taxon>
        <taxon>Diversisporales</taxon>
        <taxon>Gigasporaceae</taxon>
        <taxon>Gigaspora</taxon>
    </lineage>
</organism>
<dbReference type="Gene3D" id="3.80.10.10">
    <property type="entry name" value="Ribonuclease Inhibitor"/>
    <property type="match status" value="1"/>
</dbReference>
<dbReference type="Pfam" id="PF12937">
    <property type="entry name" value="F-box-like"/>
    <property type="match status" value="1"/>
</dbReference>
<dbReference type="SUPFAM" id="SSF52047">
    <property type="entry name" value="RNI-like"/>
    <property type="match status" value="1"/>
</dbReference>
<dbReference type="AlphaFoldDB" id="A0A8H4EQU2"/>
<dbReference type="InterPro" id="IPR001810">
    <property type="entry name" value="F-box_dom"/>
</dbReference>
<feature type="domain" description="F-box" evidence="1">
    <location>
        <begin position="2"/>
        <end position="47"/>
    </location>
</feature>
<dbReference type="InterPro" id="IPR032675">
    <property type="entry name" value="LRR_dom_sf"/>
</dbReference>
<reference evidence="2 3" key="1">
    <citation type="journal article" date="2019" name="Environ. Microbiol.">
        <title>At the nexus of three kingdoms: the genome of the mycorrhizal fungus Gigaspora margarita provides insights into plant, endobacterial and fungal interactions.</title>
        <authorList>
            <person name="Venice F."/>
            <person name="Ghignone S."/>
            <person name="Salvioli di Fossalunga A."/>
            <person name="Amselem J."/>
            <person name="Novero M."/>
            <person name="Xianan X."/>
            <person name="Sedzielewska Toro K."/>
            <person name="Morin E."/>
            <person name="Lipzen A."/>
            <person name="Grigoriev I.V."/>
            <person name="Henrissat B."/>
            <person name="Martin F.M."/>
            <person name="Bonfante P."/>
        </authorList>
    </citation>
    <scope>NUCLEOTIDE SEQUENCE [LARGE SCALE GENOMIC DNA]</scope>
    <source>
        <strain evidence="2 3">BEG34</strain>
    </source>
</reference>
<evidence type="ECO:0000313" key="2">
    <source>
        <dbReference type="EMBL" id="KAF0536463.1"/>
    </source>
</evidence>
<dbReference type="InterPro" id="IPR036047">
    <property type="entry name" value="F-box-like_dom_sf"/>
</dbReference>
<accession>A0A8H4EQU2</accession>
<protein>
    <submittedName>
        <fullName evidence="2">F-box domain-containing protein</fullName>
    </submittedName>
</protein>
<name>A0A8H4EQU2_GIGMA</name>
<dbReference type="Proteomes" id="UP000439903">
    <property type="component" value="Unassembled WGS sequence"/>
</dbReference>
<evidence type="ECO:0000313" key="3">
    <source>
        <dbReference type="Proteomes" id="UP000439903"/>
    </source>
</evidence>
<proteinExistence type="predicted"/>
<dbReference type="OrthoDB" id="10257471at2759"/>
<dbReference type="EMBL" id="WTPW01000199">
    <property type="protein sequence ID" value="KAF0536463.1"/>
    <property type="molecule type" value="Genomic_DNA"/>
</dbReference>
<gene>
    <name evidence="2" type="ORF">F8M41_009131</name>
</gene>